<keyword evidence="11" id="KW-0255">Endonuclease</keyword>
<keyword evidence="8" id="KW-0963">Cytoplasm</keyword>
<name>A0A0F8YSI6_9ZZZZ</name>
<evidence type="ECO:0000256" key="8">
    <source>
        <dbReference type="ARBA" id="ARBA00022490"/>
    </source>
</evidence>
<comment type="caution">
    <text evidence="15">The sequence shown here is derived from an EMBL/GenBank/DDBJ whole genome shotgun (WGS) entry which is preliminary data.</text>
</comment>
<keyword evidence="13" id="KW-0464">Manganese</keyword>
<sequence length="109" mass="12588">MKRAVRNLEKKLGKRQIGFLILDGRIKVNLDIPQKSIIKGDNKVFSCAAASIIAKVRRDRLMRKQHKKYPQYGFINHKGYGTKKHMAALAELGPCKIHRRSFKPVIRYS</sequence>
<gene>
    <name evidence="15" type="ORF">LCGC14_2860370</name>
</gene>
<dbReference type="InterPro" id="IPR001352">
    <property type="entry name" value="RNase_HII/HIII"/>
</dbReference>
<dbReference type="PANTHER" id="PTHR10954:SF18">
    <property type="entry name" value="RIBONUCLEASE HII"/>
    <property type="match status" value="1"/>
</dbReference>
<evidence type="ECO:0000313" key="15">
    <source>
        <dbReference type="EMBL" id="KKK76765.1"/>
    </source>
</evidence>
<dbReference type="Gene3D" id="3.30.420.10">
    <property type="entry name" value="Ribonuclease H-like superfamily/Ribonuclease H"/>
    <property type="match status" value="1"/>
</dbReference>
<dbReference type="GO" id="GO:0006298">
    <property type="term" value="P:mismatch repair"/>
    <property type="evidence" value="ECO:0007669"/>
    <property type="project" value="TreeGrafter"/>
</dbReference>
<organism evidence="15">
    <name type="scientific">marine sediment metagenome</name>
    <dbReference type="NCBI Taxonomy" id="412755"/>
    <lineage>
        <taxon>unclassified sequences</taxon>
        <taxon>metagenomes</taxon>
        <taxon>ecological metagenomes</taxon>
    </lineage>
</organism>
<evidence type="ECO:0000256" key="6">
    <source>
        <dbReference type="ARBA" id="ARBA00012180"/>
    </source>
</evidence>
<dbReference type="GO" id="GO:0004523">
    <property type="term" value="F:RNA-DNA hybrid ribonuclease activity"/>
    <property type="evidence" value="ECO:0007669"/>
    <property type="project" value="UniProtKB-EC"/>
</dbReference>
<comment type="subcellular location">
    <subcellularLocation>
        <location evidence="4">Cytoplasm</location>
    </subcellularLocation>
</comment>
<keyword evidence="10" id="KW-0479">Metal-binding</keyword>
<dbReference type="GO" id="GO:0032299">
    <property type="term" value="C:ribonuclease H2 complex"/>
    <property type="evidence" value="ECO:0007669"/>
    <property type="project" value="TreeGrafter"/>
</dbReference>
<evidence type="ECO:0000256" key="3">
    <source>
        <dbReference type="ARBA" id="ARBA00001946"/>
    </source>
</evidence>
<dbReference type="InterPro" id="IPR012337">
    <property type="entry name" value="RNaseH-like_sf"/>
</dbReference>
<evidence type="ECO:0000259" key="14">
    <source>
        <dbReference type="PROSITE" id="PS51975"/>
    </source>
</evidence>
<dbReference type="PANTHER" id="PTHR10954">
    <property type="entry name" value="RIBONUCLEASE H2 SUBUNIT A"/>
    <property type="match status" value="1"/>
</dbReference>
<evidence type="ECO:0000256" key="12">
    <source>
        <dbReference type="ARBA" id="ARBA00022801"/>
    </source>
</evidence>
<dbReference type="PROSITE" id="PS51975">
    <property type="entry name" value="RNASE_H_2"/>
    <property type="match status" value="1"/>
</dbReference>
<comment type="cofactor">
    <cofactor evidence="2">
        <name>Mn(2+)</name>
        <dbReference type="ChEBI" id="CHEBI:29035"/>
    </cofactor>
</comment>
<evidence type="ECO:0000256" key="2">
    <source>
        <dbReference type="ARBA" id="ARBA00001936"/>
    </source>
</evidence>
<keyword evidence="9" id="KW-0540">Nuclease</keyword>
<evidence type="ECO:0000256" key="11">
    <source>
        <dbReference type="ARBA" id="ARBA00022759"/>
    </source>
</evidence>
<dbReference type="SUPFAM" id="SSF53098">
    <property type="entry name" value="Ribonuclease H-like"/>
    <property type="match status" value="1"/>
</dbReference>
<evidence type="ECO:0000256" key="13">
    <source>
        <dbReference type="ARBA" id="ARBA00023211"/>
    </source>
</evidence>
<dbReference type="CDD" id="cd07182">
    <property type="entry name" value="RNase_HII_bacteria_HII_like"/>
    <property type="match status" value="1"/>
</dbReference>
<dbReference type="GO" id="GO:0046872">
    <property type="term" value="F:metal ion binding"/>
    <property type="evidence" value="ECO:0007669"/>
    <property type="project" value="UniProtKB-KW"/>
</dbReference>
<dbReference type="InterPro" id="IPR036397">
    <property type="entry name" value="RNaseH_sf"/>
</dbReference>
<dbReference type="GO" id="GO:0005737">
    <property type="term" value="C:cytoplasm"/>
    <property type="evidence" value="ECO:0007669"/>
    <property type="project" value="UniProtKB-SubCell"/>
</dbReference>
<dbReference type="GO" id="GO:0043137">
    <property type="term" value="P:DNA replication, removal of RNA primer"/>
    <property type="evidence" value="ECO:0007669"/>
    <property type="project" value="TreeGrafter"/>
</dbReference>
<evidence type="ECO:0000256" key="5">
    <source>
        <dbReference type="ARBA" id="ARBA00007383"/>
    </source>
</evidence>
<accession>A0A0F8YSI6</accession>
<dbReference type="EMBL" id="LAZR01055265">
    <property type="protein sequence ID" value="KKK76765.1"/>
    <property type="molecule type" value="Genomic_DNA"/>
</dbReference>
<proteinExistence type="inferred from homology"/>
<comment type="cofactor">
    <cofactor evidence="3">
        <name>Mg(2+)</name>
        <dbReference type="ChEBI" id="CHEBI:18420"/>
    </cofactor>
</comment>
<dbReference type="GO" id="GO:0003723">
    <property type="term" value="F:RNA binding"/>
    <property type="evidence" value="ECO:0007669"/>
    <property type="project" value="InterPro"/>
</dbReference>
<dbReference type="InterPro" id="IPR024567">
    <property type="entry name" value="RNase_HII/HIII_dom"/>
</dbReference>
<comment type="catalytic activity">
    <reaction evidence="1">
        <text>Endonucleolytic cleavage to 5'-phosphomonoester.</text>
        <dbReference type="EC" id="3.1.26.4"/>
    </reaction>
</comment>
<dbReference type="Pfam" id="PF01351">
    <property type="entry name" value="RNase_HII"/>
    <property type="match status" value="1"/>
</dbReference>
<evidence type="ECO:0000256" key="7">
    <source>
        <dbReference type="ARBA" id="ARBA00019179"/>
    </source>
</evidence>
<dbReference type="AlphaFoldDB" id="A0A0F8YSI6"/>
<dbReference type="InterPro" id="IPR022898">
    <property type="entry name" value="RNase_HII"/>
</dbReference>
<evidence type="ECO:0000256" key="1">
    <source>
        <dbReference type="ARBA" id="ARBA00000077"/>
    </source>
</evidence>
<evidence type="ECO:0000256" key="10">
    <source>
        <dbReference type="ARBA" id="ARBA00022723"/>
    </source>
</evidence>
<evidence type="ECO:0000256" key="4">
    <source>
        <dbReference type="ARBA" id="ARBA00004496"/>
    </source>
</evidence>
<comment type="similarity">
    <text evidence="5">Belongs to the RNase HII family.</text>
</comment>
<protein>
    <recommendedName>
        <fullName evidence="7">Ribonuclease HII</fullName>
        <ecNumber evidence="6">3.1.26.4</ecNumber>
    </recommendedName>
</protein>
<dbReference type="EC" id="3.1.26.4" evidence="6"/>
<feature type="domain" description="RNase H type-2" evidence="14">
    <location>
        <begin position="1"/>
        <end position="109"/>
    </location>
</feature>
<keyword evidence="12" id="KW-0378">Hydrolase</keyword>
<evidence type="ECO:0000256" key="9">
    <source>
        <dbReference type="ARBA" id="ARBA00022722"/>
    </source>
</evidence>
<reference evidence="15" key="1">
    <citation type="journal article" date="2015" name="Nature">
        <title>Complex archaea that bridge the gap between prokaryotes and eukaryotes.</title>
        <authorList>
            <person name="Spang A."/>
            <person name="Saw J.H."/>
            <person name="Jorgensen S.L."/>
            <person name="Zaremba-Niedzwiedzka K."/>
            <person name="Martijn J."/>
            <person name="Lind A.E."/>
            <person name="van Eijk R."/>
            <person name="Schleper C."/>
            <person name="Guy L."/>
            <person name="Ettema T.J."/>
        </authorList>
    </citation>
    <scope>NUCLEOTIDE SEQUENCE</scope>
</reference>